<keyword evidence="4" id="KW-0732">Signal</keyword>
<dbReference type="GO" id="GO:0006508">
    <property type="term" value="P:proteolysis"/>
    <property type="evidence" value="ECO:0007669"/>
    <property type="project" value="InterPro"/>
</dbReference>
<dbReference type="InterPro" id="IPR038765">
    <property type="entry name" value="Papain-like_cys_pep_sf"/>
</dbReference>
<reference evidence="13 14" key="1">
    <citation type="submission" date="2016-01" db="EMBL/GenBank/DDBJ databases">
        <title>Molecular Mechanisms for transfer of large genomic segments between Enterococcus faecium strains.</title>
        <authorList>
            <person name="Garcia-Solache M.A."/>
            <person name="Lebreton F."/>
            <person name="Mclaughlin R.E."/>
            <person name="Whiteaker J.D."/>
            <person name="Gilmore M.S."/>
            <person name="Rice L.B."/>
        </authorList>
    </citation>
    <scope>NUCLEOTIDE SEQUENCE [LARGE SCALE GENOMIC DNA]</scope>
    <source>
        <strain evidence="13 14">D344RRF x C68</strain>
    </source>
</reference>
<dbReference type="Gene3D" id="3.10.500.10">
    <property type="entry name" value="Staphopain proregion domain"/>
    <property type="match status" value="1"/>
</dbReference>
<dbReference type="SUPFAM" id="SSF54001">
    <property type="entry name" value="Cysteine proteinases"/>
    <property type="match status" value="1"/>
</dbReference>
<keyword evidence="10" id="KW-1133">Transmembrane helix</keyword>
<comment type="similarity">
    <text evidence="2">Belongs to the peptidase C47 family.</text>
</comment>
<evidence type="ECO:0000313" key="12">
    <source>
        <dbReference type="EMBL" id="KWX15976.1"/>
    </source>
</evidence>
<keyword evidence="10" id="KW-0812">Transmembrane</keyword>
<comment type="subcellular location">
    <subcellularLocation>
        <location evidence="1">Secreted</location>
    </subcellularLocation>
</comment>
<evidence type="ECO:0000256" key="10">
    <source>
        <dbReference type="SAM" id="Phobius"/>
    </source>
</evidence>
<dbReference type="SUPFAM" id="SSF54403">
    <property type="entry name" value="Cystatin/monellin"/>
    <property type="match status" value="1"/>
</dbReference>
<evidence type="ECO:0000313" key="13">
    <source>
        <dbReference type="EMBL" id="KWX15985.1"/>
    </source>
</evidence>
<feature type="domain" description="Staphopain proregion" evidence="11">
    <location>
        <begin position="38"/>
        <end position="180"/>
    </location>
</feature>
<keyword evidence="3" id="KW-0964">Secreted</keyword>
<sequence length="384" mass="43169">MIILKPKNKIYLGLIFSLMIGIFSIGITNTYASENSNFNINSQPIEEQAINFAKTDFEHSITSILLMENNTETDINYTLGSPFKMLDGENTANSSIFFPVFSDADNTIKYVYTVKKNTNGEYSGSISQFLAKELQNLVDSNITDTTLFFQDNSIYYSDNGQIKLLWKSPLSTEKNGVSSFTEKNDLISVNIKNKIKNFSKKQNFPAVKRVKSVSSGDNFIMINWRIAETQTSFPWCAAYVEAAILCNKTDVRATSASAIMHYTYPNLNNSQIESKSLNQDQIIKYANYCGVYPKKVARILNLSEVQTQLRKGNAIYMGTAGYGNYSNSRHALALFGWVNQGGYQTYYVWNPWYNYPTVISANAGPVTIPVPGGGFTWDNTITNW</sequence>
<dbReference type="Pfam" id="PF14731">
    <property type="entry name" value="Staphopain_pro"/>
    <property type="match status" value="1"/>
</dbReference>
<keyword evidence="7" id="KW-0843">Virulence</keyword>
<dbReference type="AlphaFoldDB" id="A0A132P0Y7"/>
<evidence type="ECO:0000256" key="6">
    <source>
        <dbReference type="ARBA" id="ARBA00022807"/>
    </source>
</evidence>
<proteinExistence type="inferred from homology"/>
<dbReference type="Gene3D" id="3.90.70.10">
    <property type="entry name" value="Cysteine proteinases"/>
    <property type="match status" value="1"/>
</dbReference>
<evidence type="ECO:0000256" key="3">
    <source>
        <dbReference type="ARBA" id="ARBA00022525"/>
    </source>
</evidence>
<dbReference type="GO" id="GO:0008234">
    <property type="term" value="F:cysteine-type peptidase activity"/>
    <property type="evidence" value="ECO:0007669"/>
    <property type="project" value="UniProtKB-KW"/>
</dbReference>
<dbReference type="InterPro" id="IPR037155">
    <property type="entry name" value="Staphopain_pro_sf"/>
</dbReference>
<feature type="active site" evidence="9">
    <location>
        <position position="350"/>
    </location>
</feature>
<dbReference type="InterPro" id="IPR008750">
    <property type="entry name" value="Peptidase_C47"/>
</dbReference>
<keyword evidence="6" id="KW-0645">Protease</keyword>
<keyword evidence="6" id="KW-0788">Thiol protease</keyword>
<feature type="active site" evidence="9">
    <location>
        <position position="330"/>
    </location>
</feature>
<comment type="caution">
    <text evidence="13">The sequence shown here is derived from an EMBL/GenBank/DDBJ whole genome shotgun (WGS) entry which is preliminary data.</text>
</comment>
<evidence type="ECO:0000256" key="2">
    <source>
        <dbReference type="ARBA" id="ARBA00010245"/>
    </source>
</evidence>
<accession>A0A132P0Y7</accession>
<dbReference type="GO" id="GO:0005576">
    <property type="term" value="C:extracellular region"/>
    <property type="evidence" value="ECO:0007669"/>
    <property type="project" value="UniProtKB-SubCell"/>
</dbReference>
<evidence type="ECO:0000313" key="14">
    <source>
        <dbReference type="Proteomes" id="UP000070452"/>
    </source>
</evidence>
<evidence type="ECO:0000256" key="8">
    <source>
        <dbReference type="ARBA" id="ARBA00023145"/>
    </source>
</evidence>
<organism evidence="13 14">
    <name type="scientific">Enterococcus faecium</name>
    <name type="common">Streptococcus faecium</name>
    <dbReference type="NCBI Taxonomy" id="1352"/>
    <lineage>
        <taxon>Bacteria</taxon>
        <taxon>Bacillati</taxon>
        <taxon>Bacillota</taxon>
        <taxon>Bacilli</taxon>
        <taxon>Lactobacillales</taxon>
        <taxon>Enterococcaceae</taxon>
        <taxon>Enterococcus</taxon>
    </lineage>
</organism>
<dbReference type="Proteomes" id="UP000070452">
    <property type="component" value="Unassembled WGS sequence"/>
</dbReference>
<evidence type="ECO:0000256" key="1">
    <source>
        <dbReference type="ARBA" id="ARBA00004613"/>
    </source>
</evidence>
<protein>
    <submittedName>
        <fullName evidence="13">Peptidase C47</fullName>
    </submittedName>
</protein>
<keyword evidence="5" id="KW-0378">Hydrolase</keyword>
<keyword evidence="8" id="KW-0865">Zymogen</keyword>
<dbReference type="InterPro" id="IPR046350">
    <property type="entry name" value="Cystatin_sf"/>
</dbReference>
<evidence type="ECO:0000256" key="5">
    <source>
        <dbReference type="ARBA" id="ARBA00022801"/>
    </source>
</evidence>
<dbReference type="RefSeq" id="WP_002318190.1">
    <property type="nucleotide sequence ID" value="NZ_LOQQ01000079.1"/>
</dbReference>
<name>A0A132P0Y7_ENTFC</name>
<keyword evidence="10" id="KW-0472">Membrane</keyword>
<evidence type="ECO:0000256" key="9">
    <source>
        <dbReference type="PIRSR" id="PIRSR608750-1"/>
    </source>
</evidence>
<dbReference type="InterPro" id="IPR028076">
    <property type="entry name" value="Staphopain_pro"/>
</dbReference>
<dbReference type="EMBL" id="LRHK01000011">
    <property type="protein sequence ID" value="KWX15976.1"/>
    <property type="molecule type" value="Genomic_DNA"/>
</dbReference>
<evidence type="ECO:0000259" key="11">
    <source>
        <dbReference type="Pfam" id="PF14731"/>
    </source>
</evidence>
<feature type="active site" evidence="9">
    <location>
        <position position="236"/>
    </location>
</feature>
<evidence type="ECO:0000256" key="4">
    <source>
        <dbReference type="ARBA" id="ARBA00022729"/>
    </source>
</evidence>
<dbReference type="Pfam" id="PF05543">
    <property type="entry name" value="Peptidase_C47"/>
    <property type="match status" value="1"/>
</dbReference>
<feature type="transmembrane region" description="Helical" evidence="10">
    <location>
        <begin position="12"/>
        <end position="32"/>
    </location>
</feature>
<evidence type="ECO:0000256" key="7">
    <source>
        <dbReference type="ARBA" id="ARBA00023026"/>
    </source>
</evidence>
<gene>
    <name evidence="12" type="ORF">AWT83_17250</name>
    <name evidence="13" type="ORF">AWT83_17325</name>
</gene>
<dbReference type="EMBL" id="LRHK01000011">
    <property type="protein sequence ID" value="KWX15985.1"/>
    <property type="molecule type" value="Genomic_DNA"/>
</dbReference>